<dbReference type="SUPFAM" id="SSF55729">
    <property type="entry name" value="Acyl-CoA N-acyltransferases (Nat)"/>
    <property type="match status" value="1"/>
</dbReference>
<protein>
    <submittedName>
        <fullName evidence="2">GNAT family N-acetyltransferase</fullName>
    </submittedName>
</protein>
<dbReference type="GO" id="GO:0016747">
    <property type="term" value="F:acyltransferase activity, transferring groups other than amino-acyl groups"/>
    <property type="evidence" value="ECO:0007669"/>
    <property type="project" value="InterPro"/>
</dbReference>
<dbReference type="InterPro" id="IPR000182">
    <property type="entry name" value="GNAT_dom"/>
</dbReference>
<dbReference type="InterPro" id="IPR051531">
    <property type="entry name" value="N-acetyltransferase"/>
</dbReference>
<dbReference type="AlphaFoldDB" id="A0A9X1R5U6"/>
<sequence length="182" mass="20934">MTIHLETERLLMRDIKDTDVQAMFAMDSDPDVHVFLGKKPISTIEEAKKIIKNIQQQYLENGIGRWAVIEKESGAFIGWSGFRLITDVVNGKTNYYDLGYRFLKEYWGQGYASETAIASLNHGFQNLGLDEIVGIAEINHTASNIVLEKSGLIKRNEFIYEGVLHNFYTLTRTEWQKLQNRK</sequence>
<dbReference type="InterPro" id="IPR016181">
    <property type="entry name" value="Acyl_CoA_acyltransferase"/>
</dbReference>
<evidence type="ECO:0000313" key="3">
    <source>
        <dbReference type="Proteomes" id="UP001139462"/>
    </source>
</evidence>
<proteinExistence type="predicted"/>
<dbReference type="EMBL" id="JAIRBB010000016">
    <property type="protein sequence ID" value="MCG2432053.1"/>
    <property type="molecule type" value="Genomic_DNA"/>
</dbReference>
<evidence type="ECO:0000313" key="2">
    <source>
        <dbReference type="EMBL" id="MCG2432053.1"/>
    </source>
</evidence>
<name>A0A9X1R5U6_9FLAO</name>
<keyword evidence="3" id="KW-1185">Reference proteome</keyword>
<feature type="domain" description="N-acetyltransferase" evidence="1">
    <location>
        <begin position="9"/>
        <end position="152"/>
    </location>
</feature>
<organism evidence="2 3">
    <name type="scientific">Aequorivita xiaoshiensis</name>
    <dbReference type="NCBI Taxonomy" id="2874476"/>
    <lineage>
        <taxon>Bacteria</taxon>
        <taxon>Pseudomonadati</taxon>
        <taxon>Bacteroidota</taxon>
        <taxon>Flavobacteriia</taxon>
        <taxon>Flavobacteriales</taxon>
        <taxon>Flavobacteriaceae</taxon>
        <taxon>Aequorivita</taxon>
    </lineage>
</organism>
<accession>A0A9X1R5U6</accession>
<comment type="caution">
    <text evidence="2">The sequence shown here is derived from an EMBL/GenBank/DDBJ whole genome shotgun (WGS) entry which is preliminary data.</text>
</comment>
<gene>
    <name evidence="2" type="ORF">K8344_13055</name>
</gene>
<dbReference type="PANTHER" id="PTHR43792">
    <property type="entry name" value="GNAT FAMILY, PUTATIVE (AFU_ORTHOLOGUE AFUA_3G00765)-RELATED-RELATED"/>
    <property type="match status" value="1"/>
</dbReference>
<dbReference type="Proteomes" id="UP001139462">
    <property type="component" value="Unassembled WGS sequence"/>
</dbReference>
<reference evidence="2" key="1">
    <citation type="submission" date="2021-09" db="EMBL/GenBank/DDBJ databases">
        <title>Genome of Aequorivita sp. strain F64183.</title>
        <authorList>
            <person name="Wang Y."/>
        </authorList>
    </citation>
    <scope>NUCLEOTIDE SEQUENCE</scope>
    <source>
        <strain evidence="2">F64183</strain>
    </source>
</reference>
<evidence type="ECO:0000259" key="1">
    <source>
        <dbReference type="Pfam" id="PF13302"/>
    </source>
</evidence>
<dbReference type="Gene3D" id="3.40.630.30">
    <property type="match status" value="1"/>
</dbReference>
<dbReference type="Pfam" id="PF13302">
    <property type="entry name" value="Acetyltransf_3"/>
    <property type="match status" value="1"/>
</dbReference>
<dbReference type="RefSeq" id="WP_237609125.1">
    <property type="nucleotide sequence ID" value="NZ_JAIRBB010000016.1"/>
</dbReference>
<dbReference type="PANTHER" id="PTHR43792:SF16">
    <property type="entry name" value="N-ACETYLTRANSFERASE DOMAIN-CONTAINING PROTEIN"/>
    <property type="match status" value="1"/>
</dbReference>